<evidence type="ECO:0000256" key="4">
    <source>
        <dbReference type="SAM" id="Phobius"/>
    </source>
</evidence>
<evidence type="ECO:0000256" key="2">
    <source>
        <dbReference type="ARBA" id="ARBA00022989"/>
    </source>
</evidence>
<feature type="transmembrane region" description="Helical" evidence="4">
    <location>
        <begin position="369"/>
        <end position="388"/>
    </location>
</feature>
<dbReference type="Gene3D" id="1.20.1250.20">
    <property type="entry name" value="MFS general substrate transporter like domains"/>
    <property type="match status" value="2"/>
</dbReference>
<feature type="transmembrane region" description="Helical" evidence="4">
    <location>
        <begin position="111"/>
        <end position="134"/>
    </location>
</feature>
<keyword evidence="1 4" id="KW-0812">Transmembrane</keyword>
<feature type="transmembrane region" description="Helical" evidence="4">
    <location>
        <begin position="216"/>
        <end position="234"/>
    </location>
</feature>
<feature type="transmembrane region" description="Helical" evidence="4">
    <location>
        <begin position="343"/>
        <end position="363"/>
    </location>
</feature>
<feature type="transmembrane region" description="Helical" evidence="4">
    <location>
        <begin position="254"/>
        <end position="276"/>
    </location>
</feature>
<dbReference type="PANTHER" id="PTHR23542">
    <property type="match status" value="1"/>
</dbReference>
<dbReference type="InterPro" id="IPR036259">
    <property type="entry name" value="MFS_trans_sf"/>
</dbReference>
<evidence type="ECO:0000256" key="1">
    <source>
        <dbReference type="ARBA" id="ARBA00022692"/>
    </source>
</evidence>
<gene>
    <name evidence="5" type="ORF">OV287_23675</name>
</gene>
<dbReference type="SUPFAM" id="SSF103473">
    <property type="entry name" value="MFS general substrate transporter"/>
    <property type="match status" value="1"/>
</dbReference>
<feature type="transmembrane region" description="Helical" evidence="4">
    <location>
        <begin position="146"/>
        <end position="170"/>
    </location>
</feature>
<comment type="caution">
    <text evidence="5">The sequence shown here is derived from an EMBL/GenBank/DDBJ whole genome shotgun (WGS) entry which is preliminary data.</text>
</comment>
<reference evidence="5 6" key="1">
    <citation type="submission" date="2022-11" db="EMBL/GenBank/DDBJ databases">
        <title>Minimal conservation of predation-associated metabolite biosynthetic gene clusters underscores biosynthetic potential of Myxococcota including descriptions for ten novel species: Archangium lansinium sp. nov., Myxococcus landrumus sp. nov., Nannocystis bai.</title>
        <authorList>
            <person name="Ahearne A."/>
            <person name="Stevens C."/>
            <person name="Phillips K."/>
        </authorList>
    </citation>
    <scope>NUCLEOTIDE SEQUENCE [LARGE SCALE GENOMIC DNA]</scope>
    <source>
        <strain evidence="5 6">MIWBW</strain>
    </source>
</reference>
<proteinExistence type="predicted"/>
<dbReference type="RefSeq" id="WP_267536303.1">
    <property type="nucleotide sequence ID" value="NZ_JAPNKA010000001.1"/>
</dbReference>
<dbReference type="Proteomes" id="UP001207654">
    <property type="component" value="Unassembled WGS sequence"/>
</dbReference>
<keyword evidence="6" id="KW-1185">Reference proteome</keyword>
<accession>A0ABT4A730</accession>
<feature type="transmembrane region" description="Helical" evidence="4">
    <location>
        <begin position="288"/>
        <end position="304"/>
    </location>
</feature>
<feature type="transmembrane region" description="Helical" evidence="4">
    <location>
        <begin position="89"/>
        <end position="105"/>
    </location>
</feature>
<feature type="transmembrane region" description="Helical" evidence="4">
    <location>
        <begin position="21"/>
        <end position="44"/>
    </location>
</feature>
<keyword evidence="2 4" id="KW-1133">Transmembrane helix</keyword>
<sequence length="397" mass="40642">MAATMRLAPARDLWRDPVWRRWVLAAFFARLPGTMTAFTLLLAGRWASDSFTLGAWMASAQAVGSALVAPSRGRLLDRTGLNAGLRRGLLWQAVLVLGLAVAALVRAPAPVLLILALLLGVMPSGLQGGFRALLSSVAPAGRHEAAFALDAVLVELQWVVGPLLVGVTSISGSPLVALGLMGASALVASVLCLGLPERFSPPATPMPTTPVWRTPGAPRVLGMVAILGLSWGAMEAAFPSRLEELGSSASLWGALAALLSAASVAGGLAHAVLPMAPGRLDGTWRARGLLLAWGLSLLPLGWMASVQGLAVWLVAAGLFLAPLTGTLTFLLQQAVPPLRHAEGFSFYSACWSLGVAGGSALAGGLLGPWGAAPVLAGAALLPLGFALLSTGAGRPRT</sequence>
<name>A0ABT4A730_9BACT</name>
<dbReference type="EMBL" id="JAPNKA010000001">
    <property type="protein sequence ID" value="MCY1077474.1"/>
    <property type="molecule type" value="Genomic_DNA"/>
</dbReference>
<feature type="transmembrane region" description="Helical" evidence="4">
    <location>
        <begin position="50"/>
        <end position="69"/>
    </location>
</feature>
<dbReference type="InterPro" id="IPR011701">
    <property type="entry name" value="MFS"/>
</dbReference>
<dbReference type="Pfam" id="PF07690">
    <property type="entry name" value="MFS_1"/>
    <property type="match status" value="1"/>
</dbReference>
<protein>
    <submittedName>
        <fullName evidence="5">MFS transporter</fullName>
    </submittedName>
</protein>
<evidence type="ECO:0000313" key="5">
    <source>
        <dbReference type="EMBL" id="MCY1077474.1"/>
    </source>
</evidence>
<evidence type="ECO:0000256" key="3">
    <source>
        <dbReference type="ARBA" id="ARBA00023136"/>
    </source>
</evidence>
<dbReference type="PANTHER" id="PTHR23542:SF1">
    <property type="entry name" value="MAJOR FACILITATOR SUPERFAMILY (MFS) PROFILE DOMAIN-CONTAINING PROTEIN"/>
    <property type="match status" value="1"/>
</dbReference>
<keyword evidence="3 4" id="KW-0472">Membrane</keyword>
<feature type="transmembrane region" description="Helical" evidence="4">
    <location>
        <begin position="310"/>
        <end position="331"/>
    </location>
</feature>
<feature type="transmembrane region" description="Helical" evidence="4">
    <location>
        <begin position="176"/>
        <end position="195"/>
    </location>
</feature>
<evidence type="ECO:0000313" key="6">
    <source>
        <dbReference type="Proteomes" id="UP001207654"/>
    </source>
</evidence>
<organism evidence="5 6">
    <name type="scientific">Archangium lansingense</name>
    <dbReference type="NCBI Taxonomy" id="2995310"/>
    <lineage>
        <taxon>Bacteria</taxon>
        <taxon>Pseudomonadati</taxon>
        <taxon>Myxococcota</taxon>
        <taxon>Myxococcia</taxon>
        <taxon>Myxococcales</taxon>
        <taxon>Cystobacterineae</taxon>
        <taxon>Archangiaceae</taxon>
        <taxon>Archangium</taxon>
    </lineage>
</organism>